<keyword evidence="6" id="KW-1185">Reference proteome</keyword>
<feature type="domain" description="HTH marR-type" evidence="4">
    <location>
        <begin position="9"/>
        <end position="136"/>
    </location>
</feature>
<keyword evidence="2" id="KW-0238">DNA-binding</keyword>
<evidence type="ECO:0000256" key="2">
    <source>
        <dbReference type="ARBA" id="ARBA00023125"/>
    </source>
</evidence>
<reference evidence="5" key="1">
    <citation type="journal article" date="2013" name="Int. J. Syst. Evol. Microbiol.">
        <title>Polycladomyces abyssicola gen. nov., sp. nov., a thermophilic filamentous bacterium isolated from hemipelagic sediment.</title>
        <authorList>
            <person name="Tsubouchi T."/>
            <person name="Shimane Y."/>
            <person name="Mori K."/>
            <person name="Usui K."/>
            <person name="Hiraki T."/>
            <person name="Tame A."/>
            <person name="Uematsu K."/>
            <person name="Maruyama T."/>
            <person name="Hatada Y."/>
        </authorList>
    </citation>
    <scope>NUCLEOTIDE SEQUENCE</scope>
    <source>
        <strain evidence="5">JIR-001</strain>
    </source>
</reference>
<dbReference type="InterPro" id="IPR036388">
    <property type="entry name" value="WH-like_DNA-bd_sf"/>
</dbReference>
<dbReference type="KEGG" id="pabs:JIR001_01240"/>
<dbReference type="GO" id="GO:0003677">
    <property type="term" value="F:DNA binding"/>
    <property type="evidence" value="ECO:0007669"/>
    <property type="project" value="UniProtKB-KW"/>
</dbReference>
<sequence>MDSKDRPSMERLSKMLLRMARSFDAALEDEITPQKFLLLNSLLRMKKCKVNDLAQEVNLSSGATTLALNRLEKEGLIVRSRDKEDRRIVWVELTEKGRSLILRLVEKRHRVWEKMLSTLTPKEEQEFLRLLEKMVNQL</sequence>
<dbReference type="EMBL" id="AP024601">
    <property type="protein sequence ID" value="BCU80341.1"/>
    <property type="molecule type" value="Genomic_DNA"/>
</dbReference>
<dbReference type="InterPro" id="IPR000835">
    <property type="entry name" value="HTH_MarR-typ"/>
</dbReference>
<accession>A0A8D5ZME6</accession>
<dbReference type="SUPFAM" id="SSF46785">
    <property type="entry name" value="Winged helix' DNA-binding domain"/>
    <property type="match status" value="1"/>
</dbReference>
<dbReference type="AlphaFoldDB" id="A0A8D5ZME6"/>
<dbReference type="PRINTS" id="PR00598">
    <property type="entry name" value="HTHMARR"/>
</dbReference>
<evidence type="ECO:0000259" key="4">
    <source>
        <dbReference type="PROSITE" id="PS50995"/>
    </source>
</evidence>
<dbReference type="PANTHER" id="PTHR42756:SF1">
    <property type="entry name" value="TRANSCRIPTIONAL REPRESSOR OF EMRAB OPERON"/>
    <property type="match status" value="1"/>
</dbReference>
<evidence type="ECO:0000313" key="5">
    <source>
        <dbReference type="EMBL" id="BCU80341.1"/>
    </source>
</evidence>
<proteinExistence type="predicted"/>
<dbReference type="PROSITE" id="PS50995">
    <property type="entry name" value="HTH_MARR_2"/>
    <property type="match status" value="1"/>
</dbReference>
<gene>
    <name evidence="5" type="ORF">JIR001_01240</name>
</gene>
<dbReference type="GO" id="GO:0003700">
    <property type="term" value="F:DNA-binding transcription factor activity"/>
    <property type="evidence" value="ECO:0007669"/>
    <property type="project" value="InterPro"/>
</dbReference>
<organism evidence="5 6">
    <name type="scientific">Polycladomyces abyssicola</name>
    <dbReference type="NCBI Taxonomy" id="1125966"/>
    <lineage>
        <taxon>Bacteria</taxon>
        <taxon>Bacillati</taxon>
        <taxon>Bacillota</taxon>
        <taxon>Bacilli</taxon>
        <taxon>Bacillales</taxon>
        <taxon>Thermoactinomycetaceae</taxon>
        <taxon>Polycladomyces</taxon>
    </lineage>
</organism>
<dbReference type="Pfam" id="PF01047">
    <property type="entry name" value="MarR"/>
    <property type="match status" value="1"/>
</dbReference>
<dbReference type="InterPro" id="IPR036390">
    <property type="entry name" value="WH_DNA-bd_sf"/>
</dbReference>
<dbReference type="Gene3D" id="1.10.10.10">
    <property type="entry name" value="Winged helix-like DNA-binding domain superfamily/Winged helix DNA-binding domain"/>
    <property type="match status" value="1"/>
</dbReference>
<evidence type="ECO:0000313" key="6">
    <source>
        <dbReference type="Proteomes" id="UP000677436"/>
    </source>
</evidence>
<name>A0A8D5ZME6_9BACL</name>
<protein>
    <recommendedName>
        <fullName evidence="4">HTH marR-type domain-containing protein</fullName>
    </recommendedName>
</protein>
<dbReference type="Proteomes" id="UP000677436">
    <property type="component" value="Chromosome"/>
</dbReference>
<evidence type="ECO:0000256" key="1">
    <source>
        <dbReference type="ARBA" id="ARBA00023015"/>
    </source>
</evidence>
<dbReference type="RefSeq" id="WP_212773745.1">
    <property type="nucleotide sequence ID" value="NZ_AP024601.1"/>
</dbReference>
<dbReference type="SMART" id="SM00347">
    <property type="entry name" value="HTH_MARR"/>
    <property type="match status" value="1"/>
</dbReference>
<reference evidence="5" key="2">
    <citation type="journal article" date="2021" name="Microbiol. Resour. Announc.">
        <title>Complete Genome Sequence of Polycladomyces abyssicola JIR-001T, Isolated from Hemipelagic Sediment in Deep Seawater.</title>
        <authorList>
            <person name="Tsubouchi T."/>
            <person name="Kaneko Y."/>
        </authorList>
    </citation>
    <scope>NUCLEOTIDE SEQUENCE</scope>
    <source>
        <strain evidence="5">JIR-001</strain>
    </source>
</reference>
<dbReference type="PANTHER" id="PTHR42756">
    <property type="entry name" value="TRANSCRIPTIONAL REGULATOR, MARR"/>
    <property type="match status" value="1"/>
</dbReference>
<keyword evidence="1" id="KW-0805">Transcription regulation</keyword>
<evidence type="ECO:0000256" key="3">
    <source>
        <dbReference type="ARBA" id="ARBA00023163"/>
    </source>
</evidence>
<keyword evidence="3" id="KW-0804">Transcription</keyword>